<name>A0A0D1XD18_9PEZI</name>
<dbReference type="HOGENOM" id="CLU_724021_0_0_1"/>
<gene>
    <name evidence="2" type="ORF">PV09_08303</name>
</gene>
<evidence type="ECO:0000256" key="1">
    <source>
        <dbReference type="SAM" id="MobiDB-lite"/>
    </source>
</evidence>
<dbReference type="EMBL" id="KN847567">
    <property type="protein sequence ID" value="KIW00121.1"/>
    <property type="molecule type" value="Genomic_DNA"/>
</dbReference>
<evidence type="ECO:0000313" key="3">
    <source>
        <dbReference type="Proteomes" id="UP000053259"/>
    </source>
</evidence>
<feature type="compositionally biased region" description="Basic residues" evidence="1">
    <location>
        <begin position="20"/>
        <end position="36"/>
    </location>
</feature>
<protein>
    <submittedName>
        <fullName evidence="2">Uncharacterized protein</fullName>
    </submittedName>
</protein>
<feature type="region of interest" description="Disordered" evidence="1">
    <location>
        <begin position="97"/>
        <end position="119"/>
    </location>
</feature>
<evidence type="ECO:0000313" key="2">
    <source>
        <dbReference type="EMBL" id="KIW00121.1"/>
    </source>
</evidence>
<reference evidence="2 3" key="1">
    <citation type="submission" date="2015-01" db="EMBL/GenBank/DDBJ databases">
        <title>The Genome Sequence of Ochroconis gallopava CBS43764.</title>
        <authorList>
            <consortium name="The Broad Institute Genomics Platform"/>
            <person name="Cuomo C."/>
            <person name="de Hoog S."/>
            <person name="Gorbushina A."/>
            <person name="Stielow B."/>
            <person name="Teixiera M."/>
            <person name="Abouelleil A."/>
            <person name="Chapman S.B."/>
            <person name="Priest M."/>
            <person name="Young S.K."/>
            <person name="Wortman J."/>
            <person name="Nusbaum C."/>
            <person name="Birren B."/>
        </authorList>
    </citation>
    <scope>NUCLEOTIDE SEQUENCE [LARGE SCALE GENOMIC DNA]</scope>
    <source>
        <strain evidence="2 3">CBS 43764</strain>
    </source>
</reference>
<keyword evidence="3" id="KW-1185">Reference proteome</keyword>
<accession>A0A0D1XD18</accession>
<dbReference type="GeneID" id="27316276"/>
<dbReference type="RefSeq" id="XP_016209990.1">
    <property type="nucleotide sequence ID" value="XM_016362173.1"/>
</dbReference>
<proteinExistence type="predicted"/>
<feature type="compositionally biased region" description="Polar residues" evidence="1">
    <location>
        <begin position="100"/>
        <end position="112"/>
    </location>
</feature>
<feature type="region of interest" description="Disordered" evidence="1">
    <location>
        <begin position="1"/>
        <end position="72"/>
    </location>
</feature>
<dbReference type="VEuPathDB" id="FungiDB:PV09_08303"/>
<dbReference type="AlphaFoldDB" id="A0A0D1XD18"/>
<organism evidence="2 3">
    <name type="scientific">Verruconis gallopava</name>
    <dbReference type="NCBI Taxonomy" id="253628"/>
    <lineage>
        <taxon>Eukaryota</taxon>
        <taxon>Fungi</taxon>
        <taxon>Dikarya</taxon>
        <taxon>Ascomycota</taxon>
        <taxon>Pezizomycotina</taxon>
        <taxon>Dothideomycetes</taxon>
        <taxon>Pleosporomycetidae</taxon>
        <taxon>Venturiales</taxon>
        <taxon>Sympoventuriaceae</taxon>
        <taxon>Verruconis</taxon>
    </lineage>
</organism>
<dbReference type="Proteomes" id="UP000053259">
    <property type="component" value="Unassembled WGS sequence"/>
</dbReference>
<sequence>MAGFTKSDDSGDSDYSPCKDRRKRLKAAALSRKKKTAGASKLTGPPPASRDPTNVNASRTDALPTPDLTPTDPTFAAQFAAYEKLLLHPEATQWAPLRPASSTAPEQASQVPPSGVRTACEPEPATTKMPTFQLNGTLRFEDEVLDALLRFSRRGPRGHCSRDTADIWIYVLRLFFPAEEDYEITVSNYAEQAGTDFPCGPATTSSEGGEDADEIPSGTAVTVQLWKLSGRLDAAYGAWTITSQTPVLTVVCAACEAVFAEYPAVRHARDGSASTMDVLASTPLQTCLHAQLGALLRQHEESVAQGRNMAPRVKSVNGAVACGTMVRFYKLKTGNEGSGWLRAWSARGLDLVNGVPSEALGCVERILLRIKRAGRKGMTAKM</sequence>
<dbReference type="InParanoid" id="A0A0D1XD18"/>
<feature type="compositionally biased region" description="Low complexity" evidence="1">
    <location>
        <begin position="63"/>
        <end position="72"/>
    </location>
</feature>